<dbReference type="Pfam" id="PF14238">
    <property type="entry name" value="DUF4340"/>
    <property type="match status" value="2"/>
</dbReference>
<keyword evidence="1" id="KW-0812">Transmembrane</keyword>
<feature type="domain" description="DUF4340" evidence="2">
    <location>
        <begin position="71"/>
        <end position="252"/>
    </location>
</feature>
<keyword evidence="1" id="KW-0472">Membrane</keyword>
<reference evidence="3" key="1">
    <citation type="submission" date="2018-05" db="EMBL/GenBank/DDBJ databases">
        <authorList>
            <person name="Lanie J.A."/>
            <person name="Ng W.-L."/>
            <person name="Kazmierczak K.M."/>
            <person name="Andrzejewski T.M."/>
            <person name="Davidsen T.M."/>
            <person name="Wayne K.J."/>
            <person name="Tettelin H."/>
            <person name="Glass J.I."/>
            <person name="Rusch D."/>
            <person name="Podicherti R."/>
            <person name="Tsui H.-C.T."/>
            <person name="Winkler M.E."/>
        </authorList>
    </citation>
    <scope>NUCLEOTIDE SEQUENCE</scope>
</reference>
<name>A0A382C7F1_9ZZZZ</name>
<feature type="transmembrane region" description="Helical" evidence="1">
    <location>
        <begin position="6"/>
        <end position="23"/>
    </location>
</feature>
<evidence type="ECO:0000313" key="3">
    <source>
        <dbReference type="EMBL" id="SVB21814.1"/>
    </source>
</evidence>
<protein>
    <recommendedName>
        <fullName evidence="2">DUF4340 domain-containing protein</fullName>
    </recommendedName>
</protein>
<evidence type="ECO:0000256" key="1">
    <source>
        <dbReference type="SAM" id="Phobius"/>
    </source>
</evidence>
<feature type="domain" description="DUF4340" evidence="2">
    <location>
        <begin position="346"/>
        <end position="487"/>
    </location>
</feature>
<dbReference type="AlphaFoldDB" id="A0A382C7F1"/>
<dbReference type="InterPro" id="IPR025641">
    <property type="entry name" value="DUF4340"/>
</dbReference>
<dbReference type="EMBL" id="UINC01033091">
    <property type="protein sequence ID" value="SVB21814.1"/>
    <property type="molecule type" value="Genomic_DNA"/>
</dbReference>
<sequence length="586" mass="66741">MKFKGTAALAILLIGIVLYYFLIDLPSEKREKEEKDLSEKVIPFNPEDVETISILKVKNTIALKRTSANLWKITKPVRAKGDSEAISDFISFLNNLNFTRVIEESPKNLSTFGLDTPSLQVILSMKNGETKGVVVGDDHPMGNKTYLARLNEKHVLTADITKSSINRKVYELRDKTILEFKTPQINMIELIHDKESLTFKKNKTSWQLVKKEITAKGSEGEITNLLNTIRTARIEKFIEEEPDQLTPYGLKNSKHIVKLTTSKEKEPLTLFIGKKSQHGFYAKTLSKENIFVINNSLFDTLSNRKLVDFLNKSLVEFNDNDLNQVTLKTDDDMIDLIRDKKDLQNWTMVKPIKIKANTATINSLLFDLKNTRIVDFSGDSKKFSPAQPEKEISLTYKNGKTWTLKLGNQTSNPDHYFAQRTDEKTAFTLKKSSIETIFRSLHDLKDRTVLEFDDNAVREIQINDSKQNFILKKAEDKWKLTQPKPSESIQSFIGKDILWTLNSIEFESALSTDPGNTATGVTKPQVSIKLLDDKGTVLTHMMIGNAVAQSPELRYLKAAKNPTVYTVKKRFLDELLSNLNRLKDKL</sequence>
<accession>A0A382C7F1</accession>
<evidence type="ECO:0000259" key="2">
    <source>
        <dbReference type="Pfam" id="PF14238"/>
    </source>
</evidence>
<keyword evidence="1" id="KW-1133">Transmembrane helix</keyword>
<gene>
    <name evidence="3" type="ORF">METZ01_LOCUS174668</name>
</gene>
<proteinExistence type="predicted"/>
<organism evidence="3">
    <name type="scientific">marine metagenome</name>
    <dbReference type="NCBI Taxonomy" id="408172"/>
    <lineage>
        <taxon>unclassified sequences</taxon>
        <taxon>metagenomes</taxon>
        <taxon>ecological metagenomes</taxon>
    </lineage>
</organism>